<dbReference type="OrthoDB" id="8205493at2"/>
<organism evidence="2 3">
    <name type="scientific">Kribbella flavida (strain DSM 17836 / JCM 10339 / NBRC 14399)</name>
    <dbReference type="NCBI Taxonomy" id="479435"/>
    <lineage>
        <taxon>Bacteria</taxon>
        <taxon>Bacillati</taxon>
        <taxon>Actinomycetota</taxon>
        <taxon>Actinomycetes</taxon>
        <taxon>Propionibacteriales</taxon>
        <taxon>Kribbellaceae</taxon>
        <taxon>Kribbella</taxon>
    </lineage>
</organism>
<reference evidence="3" key="1">
    <citation type="submission" date="2009-09" db="EMBL/GenBank/DDBJ databases">
        <title>The complete genome of Kribbella flavida DSM 17836.</title>
        <authorList>
            <consortium name="US DOE Joint Genome Institute (JGI-PGF)"/>
            <person name="Lucas S."/>
            <person name="Copeland A."/>
            <person name="Lapidus A."/>
            <person name="Glavina del Rio T."/>
            <person name="Dalin E."/>
            <person name="Tice H."/>
            <person name="Bruce D."/>
            <person name="Goodwin L."/>
            <person name="Pitluck S."/>
            <person name="Kyrpides N."/>
            <person name="Mavromatis K."/>
            <person name="Ivanova N."/>
            <person name="Saunders E."/>
            <person name="Brettin T."/>
            <person name="Detter J.C."/>
            <person name="Han C."/>
            <person name="Larimer F."/>
            <person name="Land M."/>
            <person name="Hauser L."/>
            <person name="Markowitz V."/>
            <person name="Cheng J.-F."/>
            <person name="Hugenholtz P."/>
            <person name="Woyke T."/>
            <person name="Wu D."/>
            <person name="Pukall R."/>
            <person name="Klenk H.-P."/>
            <person name="Eisen J.A."/>
        </authorList>
    </citation>
    <scope>NUCLEOTIDE SEQUENCE [LARGE SCALE GENOMIC DNA]</scope>
    <source>
        <strain evidence="3">DSM 17836 / JCM 10339 / NBRC 14399</strain>
    </source>
</reference>
<dbReference type="Pfam" id="PF01370">
    <property type="entry name" value="Epimerase"/>
    <property type="match status" value="1"/>
</dbReference>
<evidence type="ECO:0000259" key="1">
    <source>
        <dbReference type="Pfam" id="PF01370"/>
    </source>
</evidence>
<dbReference type="eggNOG" id="COG0451">
    <property type="taxonomic scope" value="Bacteria"/>
</dbReference>
<dbReference type="AlphaFoldDB" id="D2PTH8"/>
<dbReference type="Proteomes" id="UP000007967">
    <property type="component" value="Chromosome"/>
</dbReference>
<dbReference type="SUPFAM" id="SSF51735">
    <property type="entry name" value="NAD(P)-binding Rossmann-fold domains"/>
    <property type="match status" value="1"/>
</dbReference>
<keyword evidence="3" id="KW-1185">Reference proteome</keyword>
<evidence type="ECO:0000313" key="2">
    <source>
        <dbReference type="EMBL" id="ADB31291.1"/>
    </source>
</evidence>
<sequence>MSLSVVVGAGGTGRALARLLAEEGERVRLVTRSGSGPRHPGIEPVAADATDADRLGRLTEGALTLYNCAMPAYDRWPTDWPPLAGAMLAAAERTGADYVMLGNTYAYGPVSGPITEDLPSAPTTVKGRVRAQLWADALEAHQAGRVRVTDVRACDFLGVDTLSVYNLVVLPHLLAGTPAAYPGDLDVEHSWTYIDDAARTMIAAARHDAAWGNVWHVPSTSTLPVRALTARLAALAGAPGPQLTAMPLEELVRVGERDSIMAELVEMQYLDREPHVLDSAHTEAVLGVTATPLDEVLKETIDALPA</sequence>
<name>D2PTH8_KRIFD</name>
<dbReference type="EMBL" id="CP001736">
    <property type="protein sequence ID" value="ADB31291.1"/>
    <property type="molecule type" value="Genomic_DNA"/>
</dbReference>
<dbReference type="Gene3D" id="3.40.50.720">
    <property type="entry name" value="NAD(P)-binding Rossmann-like Domain"/>
    <property type="match status" value="1"/>
</dbReference>
<dbReference type="RefSeq" id="WP_012919847.1">
    <property type="nucleotide sequence ID" value="NC_013729.1"/>
</dbReference>
<evidence type="ECO:0000313" key="3">
    <source>
        <dbReference type="Proteomes" id="UP000007967"/>
    </source>
</evidence>
<feature type="domain" description="NAD-dependent epimerase/dehydratase" evidence="1">
    <location>
        <begin position="6"/>
        <end position="209"/>
    </location>
</feature>
<dbReference type="HOGENOM" id="CLU_049717_1_0_11"/>
<accession>D2PTH8</accession>
<proteinExistence type="predicted"/>
<dbReference type="STRING" id="479435.Kfla_2215"/>
<dbReference type="InterPro" id="IPR036291">
    <property type="entry name" value="NAD(P)-bd_dom_sf"/>
</dbReference>
<gene>
    <name evidence="2" type="ordered locus">Kfla_2215</name>
</gene>
<protein>
    <submittedName>
        <fullName evidence="2">NAD-dependent epimerase/dehydratase</fullName>
    </submittedName>
</protein>
<dbReference type="SMR" id="D2PTH8"/>
<reference evidence="2 3" key="2">
    <citation type="journal article" date="2010" name="Stand. Genomic Sci.">
        <title>Complete genome sequence of Kribbella flavida type strain (IFO 14399).</title>
        <authorList>
            <person name="Pukall R."/>
            <person name="Lapidus A."/>
            <person name="Glavina Del Rio T."/>
            <person name="Copeland A."/>
            <person name="Tice H."/>
            <person name="Cheng J.-F."/>
            <person name="Lucas S."/>
            <person name="Chen F."/>
            <person name="Nolan M."/>
            <person name="LaButti K."/>
            <person name="Pati A."/>
            <person name="Ivanova N."/>
            <person name="Mavrommatis K."/>
            <person name="Mikhailova N."/>
            <person name="Pitluck S."/>
            <person name="Bruce D."/>
            <person name="Goodwin L."/>
            <person name="Land M."/>
            <person name="Hauser L."/>
            <person name="Chang Y.-J."/>
            <person name="Jeffries C.D."/>
            <person name="Chen A."/>
            <person name="Palaniappan K."/>
            <person name="Chain P."/>
            <person name="Rohde M."/>
            <person name="Goeker M."/>
            <person name="Bristow J."/>
            <person name="Eisen J.A."/>
            <person name="Markowitz V."/>
            <person name="Hugenholtz P."/>
            <person name="Kyrpides N.C."/>
            <person name="Klenk H.-P."/>
            <person name="Brettin T."/>
        </authorList>
    </citation>
    <scope>NUCLEOTIDE SEQUENCE [LARGE SCALE GENOMIC DNA]</scope>
    <source>
        <strain evidence="3">DSM 17836 / JCM 10339 / NBRC 14399</strain>
    </source>
</reference>
<dbReference type="InterPro" id="IPR001509">
    <property type="entry name" value="Epimerase_deHydtase"/>
</dbReference>
<dbReference type="KEGG" id="kfl:Kfla_2215"/>